<dbReference type="RefSeq" id="WP_192030289.1">
    <property type="nucleotide sequence ID" value="NZ_JACYTR010000033.1"/>
</dbReference>
<dbReference type="InterPro" id="IPR038717">
    <property type="entry name" value="Tc1-like_DDE_dom"/>
</dbReference>
<evidence type="ECO:0000259" key="1">
    <source>
        <dbReference type="Pfam" id="PF13358"/>
    </source>
</evidence>
<gene>
    <name evidence="2" type="ORF">IFO71_14110</name>
</gene>
<dbReference type="InterPro" id="IPR036397">
    <property type="entry name" value="RNaseH_sf"/>
</dbReference>
<accession>A0AAW3ZRK5</accession>
<name>A0AAW3ZRK5_9GAMM</name>
<keyword evidence="3" id="KW-1185">Reference proteome</keyword>
<dbReference type="GO" id="GO:0003676">
    <property type="term" value="F:nucleic acid binding"/>
    <property type="evidence" value="ECO:0007669"/>
    <property type="project" value="InterPro"/>
</dbReference>
<dbReference type="SUPFAM" id="SSF53098">
    <property type="entry name" value="Ribonuclease H-like"/>
    <property type="match status" value="1"/>
</dbReference>
<dbReference type="Proteomes" id="UP000613768">
    <property type="component" value="Unassembled WGS sequence"/>
</dbReference>
<proteinExistence type="predicted"/>
<dbReference type="NCBIfam" id="NF033545">
    <property type="entry name" value="transpos_IS630"/>
    <property type="match status" value="1"/>
</dbReference>
<dbReference type="SUPFAM" id="SSF46689">
    <property type="entry name" value="Homeodomain-like"/>
    <property type="match status" value="1"/>
</dbReference>
<dbReference type="Pfam" id="PF13358">
    <property type="entry name" value="DDE_3"/>
    <property type="match status" value="1"/>
</dbReference>
<evidence type="ECO:0000313" key="2">
    <source>
        <dbReference type="EMBL" id="MBD8526871.1"/>
    </source>
</evidence>
<organism evidence="2 3">
    <name type="scientific">Pseudomarimonas arenosa</name>
    <dbReference type="NCBI Taxonomy" id="2774145"/>
    <lineage>
        <taxon>Bacteria</taxon>
        <taxon>Pseudomonadati</taxon>
        <taxon>Pseudomonadota</taxon>
        <taxon>Gammaproteobacteria</taxon>
        <taxon>Lysobacterales</taxon>
        <taxon>Lysobacteraceae</taxon>
        <taxon>Pseudomarimonas</taxon>
    </lineage>
</organism>
<dbReference type="InterPro" id="IPR012337">
    <property type="entry name" value="RNaseH-like_sf"/>
</dbReference>
<dbReference type="InterPro" id="IPR052702">
    <property type="entry name" value="MscS-like_channel"/>
</dbReference>
<dbReference type="InterPro" id="IPR036388">
    <property type="entry name" value="WH-like_DNA-bd_sf"/>
</dbReference>
<dbReference type="EMBL" id="JACYTR010000033">
    <property type="protein sequence ID" value="MBD8526871.1"/>
    <property type="molecule type" value="Genomic_DNA"/>
</dbReference>
<dbReference type="InterPro" id="IPR047655">
    <property type="entry name" value="Transpos_IS630-like"/>
</dbReference>
<evidence type="ECO:0000313" key="3">
    <source>
        <dbReference type="Proteomes" id="UP000613768"/>
    </source>
</evidence>
<feature type="domain" description="Tc1-like transposase DDE" evidence="1">
    <location>
        <begin position="174"/>
        <end position="320"/>
    </location>
</feature>
<dbReference type="InterPro" id="IPR009057">
    <property type="entry name" value="Homeodomain-like_sf"/>
</dbReference>
<dbReference type="Pfam" id="PF13565">
    <property type="entry name" value="HTH_32"/>
    <property type="match status" value="1"/>
</dbReference>
<dbReference type="AlphaFoldDB" id="A0AAW3ZRK5"/>
<protein>
    <submittedName>
        <fullName evidence="2">IS630 family transposase</fullName>
    </submittedName>
</protein>
<reference evidence="2 3" key="1">
    <citation type="submission" date="2020-09" db="EMBL/GenBank/DDBJ databases">
        <title>Pseudoxanthomonas sp. CAU 1598 isolated from sand of Yaerae Beach.</title>
        <authorList>
            <person name="Kim W."/>
        </authorList>
    </citation>
    <scope>NUCLEOTIDE SEQUENCE [LARGE SCALE GENOMIC DNA]</scope>
    <source>
        <strain evidence="2 3">CAU 1598</strain>
    </source>
</reference>
<dbReference type="PANTHER" id="PTHR30347">
    <property type="entry name" value="POTASSIUM CHANNEL RELATED"/>
    <property type="match status" value="1"/>
</dbReference>
<dbReference type="Gene3D" id="1.10.10.10">
    <property type="entry name" value="Winged helix-like DNA-binding domain superfamily/Winged helix DNA-binding domain"/>
    <property type="match status" value="1"/>
</dbReference>
<sequence length="362" mass="41451">MGRLRADGEIELGDAERSELLKVVRSRRTPQAVAQRARIVLMTADGIAPSDIGRELSVSQPTIRKWRARYLEAGLPGLRNEPRPGRPRTLDDERVAELLNKALQTRPSKQTHWSVRSFAAEANISKDMAHRLFRAASIAPHRSRSFKLSNDPAFVEKVRDITGLYLNPPDHALVLCVDEKSQIQALERTQPVLPMGLGYVEGVTHDYIRHGTTTLFAALNVANGEVISRVRDHHRHQEFLDFLRQIDKQTPADFDLHLILDNYTTHKHAKVKAWLARHPRFHLHFTPTYSSWLNQVERWFALITERAIRRNSFNSVRQLKQQIELFVTRYNADATPFQWIATADSILQKIARLAKRISATGH</sequence>
<dbReference type="Gene3D" id="3.30.420.10">
    <property type="entry name" value="Ribonuclease H-like superfamily/Ribonuclease H"/>
    <property type="match status" value="1"/>
</dbReference>
<comment type="caution">
    <text evidence="2">The sequence shown here is derived from an EMBL/GenBank/DDBJ whole genome shotgun (WGS) entry which is preliminary data.</text>
</comment>
<dbReference type="PANTHER" id="PTHR30347:SF1">
    <property type="entry name" value="MECHANOSENSITIVE CHANNEL MSCK"/>
    <property type="match status" value="1"/>
</dbReference>